<evidence type="ECO:0000256" key="7">
    <source>
        <dbReference type="ARBA" id="ARBA00022949"/>
    </source>
</evidence>
<keyword evidence="10 12" id="KW-0472">Membrane</keyword>
<name>A0A6A7FU55_9CRUS</name>
<evidence type="ECO:0000256" key="12">
    <source>
        <dbReference type="RuleBase" id="RU010713"/>
    </source>
</evidence>
<dbReference type="GO" id="GO:0005243">
    <property type="term" value="F:gap junction channel activity"/>
    <property type="evidence" value="ECO:0007669"/>
    <property type="project" value="TreeGrafter"/>
</dbReference>
<keyword evidence="5 12" id="KW-0812">Transmembrane</keyword>
<evidence type="ECO:0000256" key="1">
    <source>
        <dbReference type="ARBA" id="ARBA00004610"/>
    </source>
</evidence>
<dbReference type="GO" id="GO:0005921">
    <property type="term" value="C:gap junction"/>
    <property type="evidence" value="ECO:0007669"/>
    <property type="project" value="UniProtKB-SubCell"/>
</dbReference>
<comment type="similarity">
    <text evidence="12">Belongs to the pannexin family.</text>
</comment>
<keyword evidence="8 12" id="KW-1133">Transmembrane helix</keyword>
<dbReference type="GO" id="GO:0005886">
    <property type="term" value="C:plasma membrane"/>
    <property type="evidence" value="ECO:0007669"/>
    <property type="project" value="UniProtKB-SubCell"/>
</dbReference>
<dbReference type="PRINTS" id="PR01262">
    <property type="entry name" value="INNEXIN"/>
</dbReference>
<accession>A0A6A7FU55</accession>
<reference evidence="13" key="1">
    <citation type="submission" date="2017-11" db="EMBL/GenBank/DDBJ databases">
        <title>The sensing device of the deep-sea amphipod.</title>
        <authorList>
            <person name="Kobayashi H."/>
            <person name="Nagahama T."/>
            <person name="Arai W."/>
            <person name="Sasagawa Y."/>
            <person name="Umeda M."/>
            <person name="Hayashi T."/>
            <person name="Nikaido I."/>
            <person name="Watanabe H."/>
            <person name="Oguri K."/>
            <person name="Kitazato H."/>
            <person name="Fujioka K."/>
            <person name="Kido Y."/>
            <person name="Takami H."/>
        </authorList>
    </citation>
    <scope>NUCLEOTIDE SEQUENCE</scope>
    <source>
        <tissue evidence="13">Whole body</tissue>
    </source>
</reference>
<dbReference type="AlphaFoldDB" id="A0A6A7FU55"/>
<evidence type="ECO:0000256" key="11">
    <source>
        <dbReference type="ARBA" id="ARBA00023303"/>
    </source>
</evidence>
<comment type="subcellular location">
    <subcellularLocation>
        <location evidence="1">Cell junction</location>
        <location evidence="1">Gap junction</location>
    </subcellularLocation>
    <subcellularLocation>
        <location evidence="2 12">Cell membrane</location>
        <topology evidence="2 12">Multi-pass membrane protein</topology>
    </subcellularLocation>
</comment>
<evidence type="ECO:0000256" key="3">
    <source>
        <dbReference type="ARBA" id="ARBA00022448"/>
    </source>
</evidence>
<keyword evidence="9 12" id="KW-0406">Ion transport</keyword>
<evidence type="ECO:0000256" key="8">
    <source>
        <dbReference type="ARBA" id="ARBA00022989"/>
    </source>
</evidence>
<comment type="function">
    <text evidence="12">Structural component of the gap junctions.</text>
</comment>
<dbReference type="PANTHER" id="PTHR11893:SF36">
    <property type="entry name" value="INNEXIN-5"/>
    <property type="match status" value="1"/>
</dbReference>
<dbReference type="Pfam" id="PF00876">
    <property type="entry name" value="Innexin"/>
    <property type="match status" value="1"/>
</dbReference>
<dbReference type="PROSITE" id="PS51013">
    <property type="entry name" value="PANNEXIN"/>
    <property type="match status" value="1"/>
</dbReference>
<evidence type="ECO:0000256" key="9">
    <source>
        <dbReference type="ARBA" id="ARBA00023065"/>
    </source>
</evidence>
<evidence type="ECO:0000313" key="13">
    <source>
        <dbReference type="EMBL" id="LAC21632.1"/>
    </source>
</evidence>
<dbReference type="InterPro" id="IPR000990">
    <property type="entry name" value="Innexin"/>
</dbReference>
<sequence length="219" mass="24987">MIIMFALESFFGGVFLDYGYKTLQYFTGHADNSTFHPMIEAFPTIAKCEFFKYGPSGTIEKHDLVCLLPQNIINEKIFLLLWFWFVFLSTCSCIQIVYIAALFISPYLRTKLLERNGKMVTTEQLEKLVRKLDTGDFFLLMTIISNLDGISVRDVLQGLISGILGKPTMGNKDESCPNGFGKTVENMFSPNAPTYRPFNMEDVDPVEYKRRMEADDTCV</sequence>
<comment type="caution">
    <text evidence="12">Lacks conserved residue(s) required for the propagation of feature annotation.</text>
</comment>
<keyword evidence="7" id="KW-0965">Cell junction</keyword>
<feature type="transmembrane region" description="Helical" evidence="12">
    <location>
        <begin position="81"/>
        <end position="108"/>
    </location>
</feature>
<keyword evidence="3 12" id="KW-0813">Transport</keyword>
<protein>
    <recommendedName>
        <fullName evidence="12">Innexin</fullName>
    </recommendedName>
</protein>
<organism evidence="13">
    <name type="scientific">Hirondellea gigas</name>
    <dbReference type="NCBI Taxonomy" id="1518452"/>
    <lineage>
        <taxon>Eukaryota</taxon>
        <taxon>Metazoa</taxon>
        <taxon>Ecdysozoa</taxon>
        <taxon>Arthropoda</taxon>
        <taxon>Crustacea</taxon>
        <taxon>Multicrustacea</taxon>
        <taxon>Malacostraca</taxon>
        <taxon>Eumalacostraca</taxon>
        <taxon>Peracarida</taxon>
        <taxon>Amphipoda</taxon>
        <taxon>Amphilochidea</taxon>
        <taxon>Lysianassida</taxon>
        <taxon>Lysianassidira</taxon>
        <taxon>Lysianassoidea</taxon>
        <taxon>Lysianassidae</taxon>
        <taxon>Hirondellea</taxon>
    </lineage>
</organism>
<gene>
    <name evidence="12" type="primary">inx</name>
</gene>
<dbReference type="PANTHER" id="PTHR11893">
    <property type="entry name" value="INNEXIN"/>
    <property type="match status" value="1"/>
</dbReference>
<keyword evidence="11 12" id="KW-0407">Ion channel</keyword>
<proteinExistence type="evidence at transcript level"/>
<evidence type="ECO:0000256" key="4">
    <source>
        <dbReference type="ARBA" id="ARBA00022475"/>
    </source>
</evidence>
<evidence type="ECO:0000256" key="5">
    <source>
        <dbReference type="ARBA" id="ARBA00022692"/>
    </source>
</evidence>
<evidence type="ECO:0000256" key="2">
    <source>
        <dbReference type="ARBA" id="ARBA00004651"/>
    </source>
</evidence>
<dbReference type="EMBL" id="IACT01002348">
    <property type="protein sequence ID" value="LAC21632.1"/>
    <property type="molecule type" value="mRNA"/>
</dbReference>
<dbReference type="GO" id="GO:0034220">
    <property type="term" value="P:monoatomic ion transmembrane transport"/>
    <property type="evidence" value="ECO:0007669"/>
    <property type="project" value="UniProtKB-KW"/>
</dbReference>
<keyword evidence="6" id="KW-0303">Gap junction</keyword>
<evidence type="ECO:0000256" key="6">
    <source>
        <dbReference type="ARBA" id="ARBA00022868"/>
    </source>
</evidence>
<evidence type="ECO:0000256" key="10">
    <source>
        <dbReference type="ARBA" id="ARBA00023136"/>
    </source>
</evidence>
<keyword evidence="4" id="KW-1003">Cell membrane</keyword>